<proteinExistence type="predicted"/>
<keyword evidence="3" id="KW-1185">Reference proteome</keyword>
<gene>
    <name evidence="2" type="ORF">NDU88_003822</name>
</gene>
<sequence>MVGHTRGYSRQRTDSFPAPQKLQAASTWPRDFPLTEERDARGAGEAWLSVHWRGELGPLSALRQAPGQ</sequence>
<comment type="caution">
    <text evidence="2">The sequence shown here is derived from an EMBL/GenBank/DDBJ whole genome shotgun (WGS) entry which is preliminary data.</text>
</comment>
<dbReference type="Proteomes" id="UP001066276">
    <property type="component" value="Chromosome 4_2"/>
</dbReference>
<dbReference type="EMBL" id="JANPWB010000008">
    <property type="protein sequence ID" value="KAJ1163363.1"/>
    <property type="molecule type" value="Genomic_DNA"/>
</dbReference>
<protein>
    <submittedName>
        <fullName evidence="2">Uncharacterized protein</fullName>
    </submittedName>
</protein>
<dbReference type="AlphaFoldDB" id="A0AAV7SH03"/>
<evidence type="ECO:0000313" key="2">
    <source>
        <dbReference type="EMBL" id="KAJ1163363.1"/>
    </source>
</evidence>
<accession>A0AAV7SH03</accession>
<reference evidence="2" key="1">
    <citation type="journal article" date="2022" name="bioRxiv">
        <title>Sequencing and chromosome-scale assembly of the giantPleurodeles waltlgenome.</title>
        <authorList>
            <person name="Brown T."/>
            <person name="Elewa A."/>
            <person name="Iarovenko S."/>
            <person name="Subramanian E."/>
            <person name="Araus A.J."/>
            <person name="Petzold A."/>
            <person name="Susuki M."/>
            <person name="Suzuki K.-i.T."/>
            <person name="Hayashi T."/>
            <person name="Toyoda A."/>
            <person name="Oliveira C."/>
            <person name="Osipova E."/>
            <person name="Leigh N.D."/>
            <person name="Simon A."/>
            <person name="Yun M.H."/>
        </authorList>
    </citation>
    <scope>NUCLEOTIDE SEQUENCE</scope>
    <source>
        <strain evidence="2">20211129_DDA</strain>
        <tissue evidence="2">Liver</tissue>
    </source>
</reference>
<organism evidence="2 3">
    <name type="scientific">Pleurodeles waltl</name>
    <name type="common">Iberian ribbed newt</name>
    <dbReference type="NCBI Taxonomy" id="8319"/>
    <lineage>
        <taxon>Eukaryota</taxon>
        <taxon>Metazoa</taxon>
        <taxon>Chordata</taxon>
        <taxon>Craniata</taxon>
        <taxon>Vertebrata</taxon>
        <taxon>Euteleostomi</taxon>
        <taxon>Amphibia</taxon>
        <taxon>Batrachia</taxon>
        <taxon>Caudata</taxon>
        <taxon>Salamandroidea</taxon>
        <taxon>Salamandridae</taxon>
        <taxon>Pleurodelinae</taxon>
        <taxon>Pleurodeles</taxon>
    </lineage>
</organism>
<evidence type="ECO:0000313" key="3">
    <source>
        <dbReference type="Proteomes" id="UP001066276"/>
    </source>
</evidence>
<evidence type="ECO:0000256" key="1">
    <source>
        <dbReference type="SAM" id="MobiDB-lite"/>
    </source>
</evidence>
<feature type="region of interest" description="Disordered" evidence="1">
    <location>
        <begin position="1"/>
        <end position="33"/>
    </location>
</feature>
<name>A0AAV7SH03_PLEWA</name>